<dbReference type="RefSeq" id="WP_201638315.1">
    <property type="nucleotide sequence ID" value="NZ_JAEQNB010000010.1"/>
</dbReference>
<dbReference type="Pfam" id="PF20316">
    <property type="entry name" value="DUF6612"/>
    <property type="match status" value="1"/>
</dbReference>
<evidence type="ECO:0000256" key="1">
    <source>
        <dbReference type="SAM" id="SignalP"/>
    </source>
</evidence>
<dbReference type="PANTHER" id="PTHR43308">
    <property type="entry name" value="OUTER MEMBRANE PROTEIN ALPHA-RELATED"/>
    <property type="match status" value="1"/>
</dbReference>
<evidence type="ECO:0000313" key="3">
    <source>
        <dbReference type="EMBL" id="MBL0389318.1"/>
    </source>
</evidence>
<keyword evidence="1" id="KW-0732">Signal</keyword>
<dbReference type="InterPro" id="IPR051465">
    <property type="entry name" value="Cell_Envelope_Struct_Comp"/>
</dbReference>
<name>A0ABS1JGB1_9BACL</name>
<keyword evidence="4" id="KW-1185">Reference proteome</keyword>
<gene>
    <name evidence="3" type="ORF">JJB07_22255</name>
</gene>
<evidence type="ECO:0000259" key="2">
    <source>
        <dbReference type="PROSITE" id="PS51272"/>
    </source>
</evidence>
<dbReference type="Pfam" id="PF00395">
    <property type="entry name" value="SLH"/>
    <property type="match status" value="2"/>
</dbReference>
<organism evidence="3 4">
    <name type="scientific">Tumebacillus amylolyticus</name>
    <dbReference type="NCBI Taxonomy" id="2801339"/>
    <lineage>
        <taxon>Bacteria</taxon>
        <taxon>Bacillati</taxon>
        <taxon>Bacillota</taxon>
        <taxon>Bacilli</taxon>
        <taxon>Bacillales</taxon>
        <taxon>Alicyclobacillaceae</taxon>
        <taxon>Tumebacillus</taxon>
    </lineage>
</organism>
<sequence length="433" mass="46326">MKRKLPSLLLTGVLLSSVLPISSANAQTPALNDLGSSYAQTEIRALIDAGIIAGYEDNTFRPAATMTRQEFATLLSKALNLTPNPTASAKFTDVESWAQPFVGALVTAGLTSGTSATTFGANDPITREQLAAFFVRAMGKGEQANSYNLTSTFADENATSDYAKPLVALTQHIGFIKGSQDAKGTWTFDPQGNAERQAVARLAYEFHTHGNTYTTKTDSIGSIIDLLDRSDAAMAKLSSYHTVEKLSGPDFTMDATIDFTRDPLTAHEVGTITGKDNSGTPINEPVEFYIADGTEFMKSPDGTWGKAAFSGTLEDLLPTQDNRAKNSHFLAPFLTETETADTYTLSGTVPAAVIRKLLVDPDTGQLPAGLGTVGDAVYSFNIAKDTLYQKSLHNETTIGTDKSVFDLTLSNYNAVPPVTVPDDIKTTAQDMSQ</sequence>
<feature type="signal peptide" evidence="1">
    <location>
        <begin position="1"/>
        <end position="26"/>
    </location>
</feature>
<feature type="chain" id="PRO_5046698748" evidence="1">
    <location>
        <begin position="27"/>
        <end position="433"/>
    </location>
</feature>
<dbReference type="Gene3D" id="2.50.20.20">
    <property type="match status" value="1"/>
</dbReference>
<dbReference type="Proteomes" id="UP000602284">
    <property type="component" value="Unassembled WGS sequence"/>
</dbReference>
<comment type="caution">
    <text evidence="3">The sequence shown here is derived from an EMBL/GenBank/DDBJ whole genome shotgun (WGS) entry which is preliminary data.</text>
</comment>
<dbReference type="EMBL" id="JAEQNB010000010">
    <property type="protein sequence ID" value="MBL0389318.1"/>
    <property type="molecule type" value="Genomic_DNA"/>
</dbReference>
<dbReference type="InterPro" id="IPR001119">
    <property type="entry name" value="SLH_dom"/>
</dbReference>
<dbReference type="PANTHER" id="PTHR43308:SF5">
    <property type="entry name" value="S-LAYER PROTEIN _ PEPTIDOGLYCAN ENDO-BETA-N-ACETYLGLUCOSAMINIDASE"/>
    <property type="match status" value="1"/>
</dbReference>
<evidence type="ECO:0000313" key="4">
    <source>
        <dbReference type="Proteomes" id="UP000602284"/>
    </source>
</evidence>
<accession>A0ABS1JGB1</accession>
<dbReference type="PROSITE" id="PS51272">
    <property type="entry name" value="SLH"/>
    <property type="match status" value="2"/>
</dbReference>
<protein>
    <submittedName>
        <fullName evidence="3">S-layer homology domain-containing protein</fullName>
    </submittedName>
</protein>
<feature type="domain" description="SLH" evidence="2">
    <location>
        <begin position="26"/>
        <end position="89"/>
    </location>
</feature>
<dbReference type="InterPro" id="IPR046720">
    <property type="entry name" value="DUF6612"/>
</dbReference>
<reference evidence="3 4" key="1">
    <citation type="submission" date="2021-01" db="EMBL/GenBank/DDBJ databases">
        <title>Tumebacillus sp. strain ITR2 16S ribosomal RNA gene Genome sequencing and assembly.</title>
        <authorList>
            <person name="Kang M."/>
        </authorList>
    </citation>
    <scope>NUCLEOTIDE SEQUENCE [LARGE SCALE GENOMIC DNA]</scope>
    <source>
        <strain evidence="3 4">ITR2</strain>
    </source>
</reference>
<feature type="domain" description="SLH" evidence="2">
    <location>
        <begin position="90"/>
        <end position="148"/>
    </location>
</feature>
<proteinExistence type="predicted"/>